<evidence type="ECO:0000259" key="19">
    <source>
        <dbReference type="PROSITE" id="PS50999"/>
    </source>
</evidence>
<feature type="chain" id="PRO_5005807892" description="Cytochrome c oxidase subunit 2" evidence="17">
    <location>
        <begin position="25"/>
        <end position="289"/>
    </location>
</feature>
<evidence type="ECO:0000256" key="7">
    <source>
        <dbReference type="ARBA" id="ARBA00022967"/>
    </source>
</evidence>
<protein>
    <recommendedName>
        <fullName evidence="15">Cytochrome c oxidase subunit 2</fullName>
        <ecNumber evidence="15">7.1.1.9</ecNumber>
    </recommendedName>
</protein>
<dbReference type="PANTHER" id="PTHR22888:SF9">
    <property type="entry name" value="CYTOCHROME C OXIDASE SUBUNIT 2"/>
    <property type="match status" value="1"/>
</dbReference>
<feature type="domain" description="Cytochrome oxidase subunit II transmembrane region profile" evidence="19">
    <location>
        <begin position="36"/>
        <end position="131"/>
    </location>
</feature>
<comment type="subcellular location">
    <subcellularLocation>
        <location evidence="14">Cell membrane</location>
        <topology evidence="14">Multi-pass membrane protein</topology>
    </subcellularLocation>
    <subcellularLocation>
        <location evidence="1">Membrane</location>
        <topology evidence="1">Multi-pass membrane protein</topology>
    </subcellularLocation>
</comment>
<keyword evidence="21" id="KW-1185">Reference proteome</keyword>
<keyword evidence="20" id="KW-0560">Oxidoreductase</keyword>
<dbReference type="Pfam" id="PF02790">
    <property type="entry name" value="COX2_TM"/>
    <property type="match status" value="1"/>
</dbReference>
<dbReference type="InterPro" id="IPR002429">
    <property type="entry name" value="CcO_II-like_C"/>
</dbReference>
<comment type="cofactor">
    <cofactor evidence="15">
        <name>Cu cation</name>
        <dbReference type="ChEBI" id="CHEBI:23378"/>
    </cofactor>
    <text evidence="15">Binds a copper A center.</text>
</comment>
<dbReference type="InterPro" id="IPR008972">
    <property type="entry name" value="Cupredoxin"/>
</dbReference>
<feature type="transmembrane region" description="Helical" evidence="16">
    <location>
        <begin position="61"/>
        <end position="82"/>
    </location>
</feature>
<evidence type="ECO:0000256" key="16">
    <source>
        <dbReference type="SAM" id="Phobius"/>
    </source>
</evidence>
<keyword evidence="17" id="KW-0732">Signal</keyword>
<gene>
    <name evidence="20" type="primary">ctaC</name>
    <name evidence="20" type="ORF">JDO7802_00254</name>
</gene>
<evidence type="ECO:0000256" key="17">
    <source>
        <dbReference type="SAM" id="SignalP"/>
    </source>
</evidence>
<dbReference type="EMBL" id="CXSU01000005">
    <property type="protein sequence ID" value="CTQ48252.1"/>
    <property type="molecule type" value="Genomic_DNA"/>
</dbReference>
<feature type="domain" description="Cytochrome oxidase subunit II copper A binding" evidence="18">
    <location>
        <begin position="132"/>
        <end position="280"/>
    </location>
</feature>
<organism evidence="20 21">
    <name type="scientific">Jannaschia donghaensis</name>
    <dbReference type="NCBI Taxonomy" id="420998"/>
    <lineage>
        <taxon>Bacteria</taxon>
        <taxon>Pseudomonadati</taxon>
        <taxon>Pseudomonadota</taxon>
        <taxon>Alphaproteobacteria</taxon>
        <taxon>Rhodobacterales</taxon>
        <taxon>Roseobacteraceae</taxon>
        <taxon>Jannaschia</taxon>
    </lineage>
</organism>
<keyword evidence="5 14" id="KW-0812">Transmembrane</keyword>
<dbReference type="InterPro" id="IPR011759">
    <property type="entry name" value="Cyt_c_oxidase_su2_TM_dom"/>
</dbReference>
<comment type="function">
    <text evidence="12 15">Subunits I and II form the functional core of the enzyme complex. Electrons originating in cytochrome c are transferred via heme a and Cu(A) to the binuclear center formed by heme a3 and Cu(B).</text>
</comment>
<feature type="transmembrane region" description="Helical" evidence="16">
    <location>
        <begin position="103"/>
        <end position="125"/>
    </location>
</feature>
<dbReference type="Proteomes" id="UP000049222">
    <property type="component" value="Unassembled WGS sequence"/>
</dbReference>
<evidence type="ECO:0000256" key="10">
    <source>
        <dbReference type="ARBA" id="ARBA00023008"/>
    </source>
</evidence>
<dbReference type="PROSITE" id="PS00078">
    <property type="entry name" value="COX2"/>
    <property type="match status" value="1"/>
</dbReference>
<evidence type="ECO:0000256" key="2">
    <source>
        <dbReference type="ARBA" id="ARBA00007866"/>
    </source>
</evidence>
<keyword evidence="4 14" id="KW-0679">Respiratory chain</keyword>
<evidence type="ECO:0000256" key="14">
    <source>
        <dbReference type="RuleBase" id="RU000456"/>
    </source>
</evidence>
<keyword evidence="7" id="KW-1278">Translocase</keyword>
<dbReference type="Gene3D" id="1.10.287.90">
    <property type="match status" value="1"/>
</dbReference>
<evidence type="ECO:0000256" key="15">
    <source>
        <dbReference type="RuleBase" id="RU004024"/>
    </source>
</evidence>
<dbReference type="InterPro" id="IPR001505">
    <property type="entry name" value="Copper_CuA"/>
</dbReference>
<dbReference type="NCBIfam" id="TIGR02866">
    <property type="entry name" value="CoxB"/>
    <property type="match status" value="1"/>
</dbReference>
<evidence type="ECO:0000259" key="18">
    <source>
        <dbReference type="PROSITE" id="PS50857"/>
    </source>
</evidence>
<reference evidence="20 21" key="1">
    <citation type="submission" date="2015-07" db="EMBL/GenBank/DDBJ databases">
        <authorList>
            <person name="Noorani M."/>
        </authorList>
    </citation>
    <scope>NUCLEOTIDE SEQUENCE [LARGE SCALE GENOMIC DNA]</scope>
    <source>
        <strain evidence="20 21">CECT 7802</strain>
    </source>
</reference>
<evidence type="ECO:0000256" key="12">
    <source>
        <dbReference type="ARBA" id="ARBA00024688"/>
    </source>
</evidence>
<evidence type="ECO:0000256" key="8">
    <source>
        <dbReference type="ARBA" id="ARBA00022982"/>
    </source>
</evidence>
<dbReference type="InterPro" id="IPR014222">
    <property type="entry name" value="Cyt_c_oxidase_su2"/>
</dbReference>
<keyword evidence="10 15" id="KW-0186">Copper</keyword>
<dbReference type="AlphaFoldDB" id="A0A0M6YD18"/>
<dbReference type="InterPro" id="IPR045187">
    <property type="entry name" value="CcO_II"/>
</dbReference>
<feature type="signal peptide" evidence="17">
    <location>
        <begin position="1"/>
        <end position="24"/>
    </location>
</feature>
<comment type="catalytic activity">
    <reaction evidence="13 15">
        <text>4 Fe(II)-[cytochrome c] + O2 + 8 H(+)(in) = 4 Fe(III)-[cytochrome c] + 2 H2O + 4 H(+)(out)</text>
        <dbReference type="Rhea" id="RHEA:11436"/>
        <dbReference type="Rhea" id="RHEA-COMP:10350"/>
        <dbReference type="Rhea" id="RHEA-COMP:14399"/>
        <dbReference type="ChEBI" id="CHEBI:15377"/>
        <dbReference type="ChEBI" id="CHEBI:15378"/>
        <dbReference type="ChEBI" id="CHEBI:15379"/>
        <dbReference type="ChEBI" id="CHEBI:29033"/>
        <dbReference type="ChEBI" id="CHEBI:29034"/>
        <dbReference type="EC" id="7.1.1.9"/>
    </reaction>
</comment>
<dbReference type="PRINTS" id="PR01166">
    <property type="entry name" value="CYCOXIDASEII"/>
</dbReference>
<evidence type="ECO:0000313" key="21">
    <source>
        <dbReference type="Proteomes" id="UP000049222"/>
    </source>
</evidence>
<dbReference type="PROSITE" id="PS50999">
    <property type="entry name" value="COX2_TM"/>
    <property type="match status" value="1"/>
</dbReference>
<evidence type="ECO:0000256" key="4">
    <source>
        <dbReference type="ARBA" id="ARBA00022660"/>
    </source>
</evidence>
<dbReference type="OrthoDB" id="9781261at2"/>
<dbReference type="SUPFAM" id="SSF49503">
    <property type="entry name" value="Cupredoxins"/>
    <property type="match status" value="1"/>
</dbReference>
<dbReference type="GO" id="GO:0005507">
    <property type="term" value="F:copper ion binding"/>
    <property type="evidence" value="ECO:0007669"/>
    <property type="project" value="InterPro"/>
</dbReference>
<dbReference type="SUPFAM" id="SSF81464">
    <property type="entry name" value="Cytochrome c oxidase subunit II-like, transmembrane region"/>
    <property type="match status" value="1"/>
</dbReference>
<dbReference type="GO" id="GO:0005886">
    <property type="term" value="C:plasma membrane"/>
    <property type="evidence" value="ECO:0007669"/>
    <property type="project" value="UniProtKB-SubCell"/>
</dbReference>
<evidence type="ECO:0000313" key="20">
    <source>
        <dbReference type="EMBL" id="CTQ48252.1"/>
    </source>
</evidence>
<dbReference type="Pfam" id="PF00116">
    <property type="entry name" value="COX2"/>
    <property type="match status" value="1"/>
</dbReference>
<dbReference type="GO" id="GO:0042773">
    <property type="term" value="P:ATP synthesis coupled electron transport"/>
    <property type="evidence" value="ECO:0007669"/>
    <property type="project" value="TreeGrafter"/>
</dbReference>
<accession>A0A0M6YD18</accession>
<evidence type="ECO:0000256" key="3">
    <source>
        <dbReference type="ARBA" id="ARBA00022448"/>
    </source>
</evidence>
<comment type="similarity">
    <text evidence="2 14">Belongs to the cytochrome c oxidase subunit 2 family.</text>
</comment>
<evidence type="ECO:0000256" key="11">
    <source>
        <dbReference type="ARBA" id="ARBA00023136"/>
    </source>
</evidence>
<evidence type="ECO:0000256" key="1">
    <source>
        <dbReference type="ARBA" id="ARBA00004141"/>
    </source>
</evidence>
<dbReference type="GO" id="GO:0016491">
    <property type="term" value="F:oxidoreductase activity"/>
    <property type="evidence" value="ECO:0007669"/>
    <property type="project" value="UniProtKB-KW"/>
</dbReference>
<dbReference type="STRING" id="420998.JDO7802_00254"/>
<proteinExistence type="inferred from homology"/>
<sequence>MKMPSFKAAGLTAATTFAPLAASAQSMLGELPIIGQPQAGGIGFQPAATSLAAEIHWLDSFLLVIITVIALFVTGLLAWVVLRFNAKSNKDPATFTHNSPLEVAWTIVPILILVGIGAFSLPVLFDQQRIPEGEVVVKVTGYQWYWGYEYPEEEGVEFSSYMIGADAGNMMTDEVAEQLVQAGYGPDQFRLATDTAVVVPVGKTVVMQVTGGDVIHSWTIPAFGVKQDGIPGRLAQLWFKAEEEGIYFGQCSELCGIAHAYMPITVKVVSEEKYAEWLDAVRAGEIETW</sequence>
<evidence type="ECO:0000256" key="13">
    <source>
        <dbReference type="ARBA" id="ARBA00047816"/>
    </source>
</evidence>
<dbReference type="RefSeq" id="WP_055081877.1">
    <property type="nucleotide sequence ID" value="NZ_CXSU01000005.1"/>
</dbReference>
<keyword evidence="3 14" id="KW-0813">Transport</keyword>
<evidence type="ECO:0000256" key="6">
    <source>
        <dbReference type="ARBA" id="ARBA00022723"/>
    </source>
</evidence>
<keyword evidence="8 14" id="KW-0249">Electron transport</keyword>
<dbReference type="InterPro" id="IPR036257">
    <property type="entry name" value="Cyt_c_oxidase_su2_TM_sf"/>
</dbReference>
<dbReference type="EC" id="7.1.1.9" evidence="15"/>
<keyword evidence="6 15" id="KW-0479">Metal-binding</keyword>
<dbReference type="PROSITE" id="PS50857">
    <property type="entry name" value="COX2_CUA"/>
    <property type="match status" value="1"/>
</dbReference>
<name>A0A0M6YD18_9RHOB</name>
<evidence type="ECO:0000256" key="9">
    <source>
        <dbReference type="ARBA" id="ARBA00022989"/>
    </source>
</evidence>
<keyword evidence="11 16" id="KW-0472">Membrane</keyword>
<dbReference type="PANTHER" id="PTHR22888">
    <property type="entry name" value="CYTOCHROME C OXIDASE, SUBUNIT II"/>
    <property type="match status" value="1"/>
</dbReference>
<evidence type="ECO:0000256" key="5">
    <source>
        <dbReference type="ARBA" id="ARBA00022692"/>
    </source>
</evidence>
<dbReference type="GO" id="GO:0004129">
    <property type="term" value="F:cytochrome-c oxidase activity"/>
    <property type="evidence" value="ECO:0007669"/>
    <property type="project" value="UniProtKB-EC"/>
</dbReference>
<keyword evidence="9 16" id="KW-1133">Transmembrane helix</keyword>
<dbReference type="Gene3D" id="2.60.40.420">
    <property type="entry name" value="Cupredoxins - blue copper proteins"/>
    <property type="match status" value="1"/>
</dbReference>